<evidence type="ECO:0000313" key="3">
    <source>
        <dbReference type="Proteomes" id="UP000651452"/>
    </source>
</evidence>
<sequence length="378" mass="42568">MPFNPSQGLGQTESKLRRAVRALPFLIITAAAVYSMWGICLTPLLERMEEILEKGVQNNIGEAIHVESLHNFYGIEFVDSRIRGLAAFFASAQFVNVVCSWQILSFLTDAGIVYTILLIESARRANIMTLSYAPLILGYNMQLFGLGVLMALWCMVHYIQTPIENFRDLDMRLTDLSYTASILPVILLTHYSPHFISLTASVDPQTRHIANWIWQPFAVWTTILQFVLKKTVMPDTVQSDRIKNPTRDLPIINYTIYSVCAISAAAWWYTLYNAPFSATVLFMPNIAATKTGDEYIRLFLQFDELFSLGACMVWLLYLFGDLKRAGMMDDSWAVIVGKGLVTLVAAGPGVTVGLGWLWREKLLATRWHMDAVVSGKSK</sequence>
<feature type="transmembrane region" description="Helical" evidence="1">
    <location>
        <begin position="298"/>
        <end position="320"/>
    </location>
</feature>
<organism evidence="2 3">
    <name type="scientific">Ascochyta lentis</name>
    <dbReference type="NCBI Taxonomy" id="205686"/>
    <lineage>
        <taxon>Eukaryota</taxon>
        <taxon>Fungi</taxon>
        <taxon>Dikarya</taxon>
        <taxon>Ascomycota</taxon>
        <taxon>Pezizomycotina</taxon>
        <taxon>Dothideomycetes</taxon>
        <taxon>Pleosporomycetidae</taxon>
        <taxon>Pleosporales</taxon>
        <taxon>Pleosporineae</taxon>
        <taxon>Didymellaceae</taxon>
        <taxon>Ascochyta</taxon>
    </lineage>
</organism>
<evidence type="ECO:0000256" key="1">
    <source>
        <dbReference type="SAM" id="Phobius"/>
    </source>
</evidence>
<dbReference type="OrthoDB" id="2431938at2759"/>
<keyword evidence="1" id="KW-0472">Membrane</keyword>
<keyword evidence="1" id="KW-0812">Transmembrane</keyword>
<dbReference type="AlphaFoldDB" id="A0A8H7MDI5"/>
<feature type="transmembrane region" description="Helical" evidence="1">
    <location>
        <begin position="212"/>
        <end position="228"/>
    </location>
</feature>
<reference evidence="2" key="2">
    <citation type="submission" date="2020-09" db="EMBL/GenBank/DDBJ databases">
        <title>Reference genome assembly for Australian Ascochyta lentis isolate Al4.</title>
        <authorList>
            <person name="Lee R.C."/>
            <person name="Farfan-Caceres L.M."/>
            <person name="Debler J.W."/>
            <person name="Williams A.H."/>
            <person name="Henares B.M."/>
        </authorList>
    </citation>
    <scope>NUCLEOTIDE SEQUENCE</scope>
    <source>
        <strain evidence="2">Al4</strain>
    </source>
</reference>
<protein>
    <submittedName>
        <fullName evidence="2">Uncharacterized protein</fullName>
    </submittedName>
</protein>
<name>A0A8H7MDI5_9PLEO</name>
<feature type="transmembrane region" description="Helical" evidence="1">
    <location>
        <begin position="171"/>
        <end position="192"/>
    </location>
</feature>
<feature type="transmembrane region" description="Helical" evidence="1">
    <location>
        <begin position="94"/>
        <end position="119"/>
    </location>
</feature>
<feature type="transmembrane region" description="Helical" evidence="1">
    <location>
        <begin position="249"/>
        <end position="269"/>
    </location>
</feature>
<dbReference type="EMBL" id="RZGK01000022">
    <property type="protein sequence ID" value="KAF9690833.1"/>
    <property type="molecule type" value="Genomic_DNA"/>
</dbReference>
<dbReference type="Proteomes" id="UP000651452">
    <property type="component" value="Unassembled WGS sequence"/>
</dbReference>
<evidence type="ECO:0000313" key="2">
    <source>
        <dbReference type="EMBL" id="KAF9690833.1"/>
    </source>
</evidence>
<keyword evidence="3" id="KW-1185">Reference proteome</keyword>
<keyword evidence="1" id="KW-1133">Transmembrane helix</keyword>
<feature type="transmembrane region" description="Helical" evidence="1">
    <location>
        <begin position="332"/>
        <end position="358"/>
    </location>
</feature>
<feature type="transmembrane region" description="Helical" evidence="1">
    <location>
        <begin position="22"/>
        <end position="45"/>
    </location>
</feature>
<accession>A0A8H7MDI5</accession>
<comment type="caution">
    <text evidence="2">The sequence shown here is derived from an EMBL/GenBank/DDBJ whole genome shotgun (WGS) entry which is preliminary data.</text>
</comment>
<reference evidence="2" key="1">
    <citation type="submission" date="2018-12" db="EMBL/GenBank/DDBJ databases">
        <authorList>
            <person name="Syme R.A."/>
            <person name="Farfan-Caceres L."/>
            <person name="Lichtenzveig J."/>
        </authorList>
    </citation>
    <scope>NUCLEOTIDE SEQUENCE</scope>
    <source>
        <strain evidence="2">Al4</strain>
    </source>
</reference>
<feature type="transmembrane region" description="Helical" evidence="1">
    <location>
        <begin position="139"/>
        <end position="159"/>
    </location>
</feature>
<gene>
    <name evidence="2" type="ORF">EKO04_011252</name>
</gene>
<proteinExistence type="predicted"/>